<organism evidence="2">
    <name type="scientific">Hexamita inflata</name>
    <dbReference type="NCBI Taxonomy" id="28002"/>
    <lineage>
        <taxon>Eukaryota</taxon>
        <taxon>Metamonada</taxon>
        <taxon>Diplomonadida</taxon>
        <taxon>Hexamitidae</taxon>
        <taxon>Hexamitinae</taxon>
        <taxon>Hexamita</taxon>
    </lineage>
</organism>
<comment type="caution">
    <text evidence="2">The sequence shown here is derived from an EMBL/GenBank/DDBJ whole genome shotgun (WGS) entry which is preliminary data.</text>
</comment>
<evidence type="ECO:0000313" key="5">
    <source>
        <dbReference type="Proteomes" id="UP001642409"/>
    </source>
</evidence>
<dbReference type="Proteomes" id="UP001642409">
    <property type="component" value="Unassembled WGS sequence"/>
</dbReference>
<evidence type="ECO:0000313" key="4">
    <source>
        <dbReference type="EMBL" id="CAL6054110.1"/>
    </source>
</evidence>
<keyword evidence="1" id="KW-1133">Transmembrane helix</keyword>
<keyword evidence="1" id="KW-0812">Transmembrane</keyword>
<sequence length="267" mass="31546">MSFLQLQRSHFVSKLTYLTLFLYSFELFQKSCKNELLQFYSTAFHAAVKVTKQNHIRLYDAMKPDIAKNYQGERIYLDAGVTQYKQKYYKTKIKHYQGYKTKIMPIVVGKNCTLHKESHLFVKELNINMQTIYAEIGYKISRYAQMCNNSLYKKRNIEKETNFARYSGMPHDILNHIQFITHQVYPTSLLHIIITYTYSPYIYFNGVTIKLFSVFYLLQICVFINLTKVSFQNNKNVGLIDSCTSALVDEISLMMSFYQIQLCQLRQ</sequence>
<protein>
    <submittedName>
        <fullName evidence="3">Hypothetical_protein</fullName>
    </submittedName>
</protein>
<evidence type="ECO:0000313" key="3">
    <source>
        <dbReference type="EMBL" id="CAL6037638.1"/>
    </source>
</evidence>
<keyword evidence="5" id="KW-1185">Reference proteome</keyword>
<dbReference type="AlphaFoldDB" id="A0AA86TDK6"/>
<dbReference type="EMBL" id="CAXDID020000137">
    <property type="protein sequence ID" value="CAL6037638.1"/>
    <property type="molecule type" value="Genomic_DNA"/>
</dbReference>
<accession>A0AA86TDK6</accession>
<keyword evidence="1" id="KW-0472">Membrane</keyword>
<evidence type="ECO:0000256" key="1">
    <source>
        <dbReference type="SAM" id="Phobius"/>
    </source>
</evidence>
<dbReference type="EMBL" id="CAXDID020000201">
    <property type="protein sequence ID" value="CAL6054110.1"/>
    <property type="molecule type" value="Genomic_DNA"/>
</dbReference>
<dbReference type="EMBL" id="CATOUU010000025">
    <property type="protein sequence ID" value="CAI9913392.1"/>
    <property type="molecule type" value="Genomic_DNA"/>
</dbReference>
<feature type="transmembrane region" description="Helical" evidence="1">
    <location>
        <begin position="201"/>
        <end position="226"/>
    </location>
</feature>
<gene>
    <name evidence="2" type="ORF">HINF_LOCUS1037</name>
    <name evidence="3" type="ORF">HINF_LOCUS36985</name>
    <name evidence="4" type="ORF">HINF_LOCUS45907</name>
</gene>
<evidence type="ECO:0000313" key="2">
    <source>
        <dbReference type="EMBL" id="CAI9913392.1"/>
    </source>
</evidence>
<reference evidence="2" key="1">
    <citation type="submission" date="2023-06" db="EMBL/GenBank/DDBJ databases">
        <authorList>
            <person name="Kurt Z."/>
        </authorList>
    </citation>
    <scope>NUCLEOTIDE SEQUENCE</scope>
</reference>
<reference evidence="3 5" key="2">
    <citation type="submission" date="2024-07" db="EMBL/GenBank/DDBJ databases">
        <authorList>
            <person name="Akdeniz Z."/>
        </authorList>
    </citation>
    <scope>NUCLEOTIDE SEQUENCE [LARGE SCALE GENOMIC DNA]</scope>
</reference>
<name>A0AA86TDK6_9EUKA</name>
<proteinExistence type="predicted"/>